<evidence type="ECO:0000256" key="1">
    <source>
        <dbReference type="ARBA" id="ARBA00004140"/>
    </source>
</evidence>
<organism evidence="10 11">
    <name type="scientific">Ilex paraguariensis</name>
    <name type="common">yerba mate</name>
    <dbReference type="NCBI Taxonomy" id="185542"/>
    <lineage>
        <taxon>Eukaryota</taxon>
        <taxon>Viridiplantae</taxon>
        <taxon>Streptophyta</taxon>
        <taxon>Embryophyta</taxon>
        <taxon>Tracheophyta</taxon>
        <taxon>Spermatophyta</taxon>
        <taxon>Magnoliopsida</taxon>
        <taxon>eudicotyledons</taxon>
        <taxon>Gunneridae</taxon>
        <taxon>Pentapetalae</taxon>
        <taxon>asterids</taxon>
        <taxon>campanulids</taxon>
        <taxon>Aquifoliales</taxon>
        <taxon>Aquifoliaceae</taxon>
        <taxon>Ilex</taxon>
    </lineage>
</organism>
<comment type="caution">
    <text evidence="10">The sequence shown here is derived from an EMBL/GenBank/DDBJ whole genome shotgun (WGS) entry which is preliminary data.</text>
</comment>
<dbReference type="PANTHER" id="PTHR23222">
    <property type="entry name" value="PROHIBITIN"/>
    <property type="match status" value="1"/>
</dbReference>
<dbReference type="SUPFAM" id="SSF117892">
    <property type="entry name" value="Band 7/SPFH domain"/>
    <property type="match status" value="1"/>
</dbReference>
<comment type="subcellular location">
    <subcellularLocation>
        <location evidence="1">Mitochondrion inner membrane</location>
        <topology evidence="1">Single-pass type II membrane protein</topology>
    </subcellularLocation>
</comment>
<dbReference type="EMBL" id="CAUOFW020003092">
    <property type="protein sequence ID" value="CAK9157982.1"/>
    <property type="molecule type" value="Genomic_DNA"/>
</dbReference>
<dbReference type="AlphaFoldDB" id="A0ABC8SM45"/>
<keyword evidence="11" id="KW-1185">Reference proteome</keyword>
<keyword evidence="8" id="KW-0732">Signal</keyword>
<feature type="domain" description="Band 7" evidence="9">
    <location>
        <begin position="190"/>
        <end position="345"/>
    </location>
</feature>
<dbReference type="GO" id="GO:0005743">
    <property type="term" value="C:mitochondrial inner membrane"/>
    <property type="evidence" value="ECO:0007669"/>
    <property type="project" value="UniProtKB-SubCell"/>
</dbReference>
<keyword evidence="4" id="KW-0999">Mitochondrion inner membrane</keyword>
<dbReference type="Pfam" id="PF01145">
    <property type="entry name" value="Band_7"/>
    <property type="match status" value="1"/>
</dbReference>
<keyword evidence="5" id="KW-0496">Mitochondrion</keyword>
<comment type="subunit">
    <text evidence="3">Component of a prohibitin multimeric complex in mitochondrial membranes.</text>
</comment>
<comment type="similarity">
    <text evidence="2">Belongs to the prohibitin family.</text>
</comment>
<feature type="chain" id="PRO_5044759160" description="Band 7 domain-containing protein" evidence="8">
    <location>
        <begin position="22"/>
        <end position="359"/>
    </location>
</feature>
<dbReference type="InterPro" id="IPR000163">
    <property type="entry name" value="Prohibitin"/>
</dbReference>
<name>A0ABC8SM45_9AQUA</name>
<evidence type="ECO:0000256" key="6">
    <source>
        <dbReference type="ARBA" id="ARBA00023136"/>
    </source>
</evidence>
<dbReference type="PANTHER" id="PTHR23222:SF1">
    <property type="entry name" value="PROHIBITIN-2"/>
    <property type="match status" value="1"/>
</dbReference>
<evidence type="ECO:0000313" key="11">
    <source>
        <dbReference type="Proteomes" id="UP001642360"/>
    </source>
</evidence>
<evidence type="ECO:0000259" key="9">
    <source>
        <dbReference type="SMART" id="SM00244"/>
    </source>
</evidence>
<evidence type="ECO:0000256" key="4">
    <source>
        <dbReference type="ARBA" id="ARBA00022792"/>
    </source>
</evidence>
<protein>
    <recommendedName>
        <fullName evidence="9">Band 7 domain-containing protein</fullName>
    </recommendedName>
</protein>
<evidence type="ECO:0000256" key="3">
    <source>
        <dbReference type="ARBA" id="ARBA00011786"/>
    </source>
</evidence>
<accession>A0ABC8SM45</accession>
<dbReference type="Proteomes" id="UP001642360">
    <property type="component" value="Unassembled WGS sequence"/>
</dbReference>
<evidence type="ECO:0000256" key="5">
    <source>
        <dbReference type="ARBA" id="ARBA00023128"/>
    </source>
</evidence>
<dbReference type="PRINTS" id="PR00679">
    <property type="entry name" value="PROHIBITIN"/>
</dbReference>
<evidence type="ECO:0000256" key="8">
    <source>
        <dbReference type="SAM" id="SignalP"/>
    </source>
</evidence>
<evidence type="ECO:0000313" key="10">
    <source>
        <dbReference type="EMBL" id="CAK9157982.1"/>
    </source>
</evidence>
<sequence length="359" mass="39970">MRGNVVLVSLLLHSYLEILMSKVDVKKRGNVVLISLLLHSYIEIMMSEVDVMMRGNVALISLLLQSYTEIMMSKVDVKTTGNVTCEKRRLTRQALLDFENYSCFQALYSEDCALGDPIGYVFCAFEIGQTPLKALCLSHFVSLVVGFHQKLGKMNFKNVKIPNVPGGGAASALIKFGAIAGLGIYGAANSLYNVEGGNRAIVFNRIIGVKDKVYPEGTHLIIPWFERPIIYDVRARPHLVESTSGSRDLQMVKIGLRVLTRPVPDQLPTIYWTLGENYNERVLPSIIHETLKAVVAQYNASQLITQRENPPAERAKFVVEKAEQDKRSAVIRAQGEAKSAPADRPSYCQQPSIYHAQEN</sequence>
<dbReference type="SMART" id="SM00244">
    <property type="entry name" value="PHB"/>
    <property type="match status" value="1"/>
</dbReference>
<keyword evidence="6" id="KW-0472">Membrane</keyword>
<proteinExistence type="inferred from homology"/>
<gene>
    <name evidence="10" type="ORF">ILEXP_LOCUS26561</name>
</gene>
<feature type="signal peptide" evidence="8">
    <location>
        <begin position="1"/>
        <end position="21"/>
    </location>
</feature>
<evidence type="ECO:0000256" key="2">
    <source>
        <dbReference type="ARBA" id="ARBA00009658"/>
    </source>
</evidence>
<evidence type="ECO:0000256" key="7">
    <source>
        <dbReference type="SAM" id="MobiDB-lite"/>
    </source>
</evidence>
<reference evidence="10 11" key="1">
    <citation type="submission" date="2024-02" db="EMBL/GenBank/DDBJ databases">
        <authorList>
            <person name="Vignale AGUSTIN F."/>
            <person name="Sosa J E."/>
            <person name="Modenutti C."/>
        </authorList>
    </citation>
    <scope>NUCLEOTIDE SEQUENCE [LARGE SCALE GENOMIC DNA]</scope>
</reference>
<feature type="region of interest" description="Disordered" evidence="7">
    <location>
        <begin position="329"/>
        <end position="359"/>
    </location>
</feature>
<dbReference type="InterPro" id="IPR001107">
    <property type="entry name" value="Band_7"/>
</dbReference>
<dbReference type="InterPro" id="IPR036013">
    <property type="entry name" value="Band_7/SPFH_dom_sf"/>
</dbReference>
<dbReference type="CDD" id="cd03401">
    <property type="entry name" value="SPFH_prohibitin"/>
    <property type="match status" value="1"/>
</dbReference>